<dbReference type="GO" id="GO:0016020">
    <property type="term" value="C:membrane"/>
    <property type="evidence" value="ECO:0007669"/>
    <property type="project" value="InterPro"/>
</dbReference>
<feature type="chain" id="PRO_5035263662" description="Platelet-derived growth factor (PDGF) family profile domain-containing protein" evidence="1">
    <location>
        <begin position="23"/>
        <end position="195"/>
    </location>
</feature>
<keyword evidence="1" id="KW-0732">Signal</keyword>
<accession>A0A8J2NJB5</accession>
<feature type="signal peptide" evidence="1">
    <location>
        <begin position="1"/>
        <end position="22"/>
    </location>
</feature>
<proteinExistence type="predicted"/>
<keyword evidence="4" id="KW-1185">Reference proteome</keyword>
<name>A0A8J2NJB5_9HEXA</name>
<dbReference type="Proteomes" id="UP000708208">
    <property type="component" value="Unassembled WGS sequence"/>
</dbReference>
<protein>
    <recommendedName>
        <fullName evidence="2">Platelet-derived growth factor (PDGF) family profile domain-containing protein</fullName>
    </recommendedName>
</protein>
<evidence type="ECO:0000313" key="4">
    <source>
        <dbReference type="Proteomes" id="UP000708208"/>
    </source>
</evidence>
<dbReference type="AlphaFoldDB" id="A0A8J2NJB5"/>
<gene>
    <name evidence="3" type="ORF">AFUS01_LOCUS4307</name>
</gene>
<dbReference type="Pfam" id="PF00341">
    <property type="entry name" value="PDGF"/>
    <property type="match status" value="1"/>
</dbReference>
<evidence type="ECO:0000313" key="3">
    <source>
        <dbReference type="EMBL" id="CAG7701080.1"/>
    </source>
</evidence>
<evidence type="ECO:0000259" key="2">
    <source>
        <dbReference type="Pfam" id="PF00341"/>
    </source>
</evidence>
<sequence length="195" mass="22213">MSNSIVLTFLTIITIPLEIAECSPIIIVPFKNTEGFSIGVFSEYSSSLSKFTSIMKISPQNISMENATWGDPDREWLTNEYYACQPRNHTIWLSYSDSQQYEFKPPFVILKRCSCWSARFECHPTQTSSKDFEVILHNPAENKHGRITLEEHEACSKCSVRKRGKCEKVGDLWDPTNCTCYQGVSSFDITGNSIE</sequence>
<dbReference type="InterPro" id="IPR000072">
    <property type="entry name" value="PDGF/VEGF_dom"/>
</dbReference>
<feature type="domain" description="Platelet-derived growth factor (PDGF) family profile" evidence="2">
    <location>
        <begin position="84"/>
        <end position="156"/>
    </location>
</feature>
<evidence type="ECO:0000256" key="1">
    <source>
        <dbReference type="SAM" id="SignalP"/>
    </source>
</evidence>
<dbReference type="EMBL" id="CAJVCH010026749">
    <property type="protein sequence ID" value="CAG7701080.1"/>
    <property type="molecule type" value="Genomic_DNA"/>
</dbReference>
<comment type="caution">
    <text evidence="3">The sequence shown here is derived from an EMBL/GenBank/DDBJ whole genome shotgun (WGS) entry which is preliminary data.</text>
</comment>
<dbReference type="GO" id="GO:0008083">
    <property type="term" value="F:growth factor activity"/>
    <property type="evidence" value="ECO:0007669"/>
    <property type="project" value="InterPro"/>
</dbReference>
<organism evidence="3 4">
    <name type="scientific">Allacma fusca</name>
    <dbReference type="NCBI Taxonomy" id="39272"/>
    <lineage>
        <taxon>Eukaryota</taxon>
        <taxon>Metazoa</taxon>
        <taxon>Ecdysozoa</taxon>
        <taxon>Arthropoda</taxon>
        <taxon>Hexapoda</taxon>
        <taxon>Collembola</taxon>
        <taxon>Symphypleona</taxon>
        <taxon>Sminthuridae</taxon>
        <taxon>Allacma</taxon>
    </lineage>
</organism>
<reference evidence="3" key="1">
    <citation type="submission" date="2021-06" db="EMBL/GenBank/DDBJ databases">
        <authorList>
            <person name="Hodson N. C."/>
            <person name="Mongue J. A."/>
            <person name="Jaron S. K."/>
        </authorList>
    </citation>
    <scope>NUCLEOTIDE SEQUENCE</scope>
</reference>